<dbReference type="PANTHER" id="PTHR33694">
    <property type="entry name" value="UDP-3-O-ACYL-N-ACETYLGLUCOSAMINE DEACETYLASE 1, MITOCHONDRIAL-RELATED"/>
    <property type="match status" value="1"/>
</dbReference>
<evidence type="ECO:0000256" key="2">
    <source>
        <dbReference type="ARBA" id="ARBA00002923"/>
    </source>
</evidence>
<dbReference type="InterPro" id="IPR011334">
    <property type="entry name" value="UDP-acyl_GlcNac_deAcase_C"/>
</dbReference>
<evidence type="ECO:0000256" key="4">
    <source>
        <dbReference type="ARBA" id="ARBA00012745"/>
    </source>
</evidence>
<comment type="caution">
    <text evidence="13">The sequence shown here is derived from an EMBL/GenBank/DDBJ whole genome shotgun (WGS) entry which is preliminary data.</text>
</comment>
<keyword evidence="7 12" id="KW-0479">Metal-binding</keyword>
<dbReference type="EC" id="3.5.1.108" evidence="4 12"/>
<feature type="binding site" evidence="12">
    <location>
        <position position="80"/>
    </location>
    <ligand>
        <name>Zn(2+)</name>
        <dbReference type="ChEBI" id="CHEBI:29105"/>
    </ligand>
</feature>
<evidence type="ECO:0000256" key="7">
    <source>
        <dbReference type="ARBA" id="ARBA00022723"/>
    </source>
</evidence>
<evidence type="ECO:0000256" key="10">
    <source>
        <dbReference type="ARBA" id="ARBA00023098"/>
    </source>
</evidence>
<evidence type="ECO:0000313" key="13">
    <source>
        <dbReference type="EMBL" id="KJJ83742.1"/>
    </source>
</evidence>
<keyword evidence="10 12" id="KW-0443">Lipid metabolism</keyword>
<evidence type="ECO:0000256" key="9">
    <source>
        <dbReference type="ARBA" id="ARBA00022833"/>
    </source>
</evidence>
<feature type="binding site" evidence="12">
    <location>
        <position position="240"/>
    </location>
    <ligand>
        <name>Zn(2+)</name>
        <dbReference type="ChEBI" id="CHEBI:29105"/>
    </ligand>
</feature>
<keyword evidence="6 12" id="KW-0441">Lipid A biosynthesis</keyword>
<dbReference type="AlphaFoldDB" id="A0A0F0CKJ0"/>
<dbReference type="HAMAP" id="MF_00388">
    <property type="entry name" value="LpxC"/>
    <property type="match status" value="1"/>
</dbReference>
<comment type="similarity">
    <text evidence="12">Belongs to the LpxC family.</text>
</comment>
<dbReference type="PANTHER" id="PTHR33694:SF1">
    <property type="entry name" value="UDP-3-O-ACYL-N-ACETYLGLUCOSAMINE DEACETYLASE 1, MITOCHONDRIAL-RELATED"/>
    <property type="match status" value="1"/>
</dbReference>
<gene>
    <name evidence="12" type="primary">lpxC</name>
    <name evidence="13" type="ORF">OMAG_002401</name>
</gene>
<feature type="binding site" evidence="12">
    <location>
        <position position="236"/>
    </location>
    <ligand>
        <name>Zn(2+)</name>
        <dbReference type="ChEBI" id="CHEBI:29105"/>
    </ligand>
</feature>
<dbReference type="PATRIC" id="fig|1609969.3.peg.2570"/>
<reference evidence="13 14" key="1">
    <citation type="submission" date="2015-02" db="EMBL/GenBank/DDBJ databases">
        <title>Single-cell genomics of uncultivated deep-branching MTB reveals a conserved set of magnetosome genes.</title>
        <authorList>
            <person name="Kolinko S."/>
            <person name="Richter M."/>
            <person name="Glockner F.O."/>
            <person name="Brachmann A."/>
            <person name="Schuler D."/>
        </authorList>
    </citation>
    <scope>NUCLEOTIDE SEQUENCE [LARGE SCALE GENOMIC DNA]</scope>
    <source>
        <strain evidence="13">SKK-01</strain>
    </source>
</reference>
<dbReference type="Gene3D" id="3.30.1700.10">
    <property type="entry name" value="lpxc deacetylase, domain 2"/>
    <property type="match status" value="1"/>
</dbReference>
<comment type="catalytic activity">
    <reaction evidence="11 12">
        <text>a UDP-3-O-[(3R)-3-hydroxyacyl]-N-acetyl-alpha-D-glucosamine + H2O = a UDP-3-O-[(3R)-3-hydroxyacyl]-alpha-D-glucosamine + acetate</text>
        <dbReference type="Rhea" id="RHEA:67816"/>
        <dbReference type="ChEBI" id="CHEBI:15377"/>
        <dbReference type="ChEBI" id="CHEBI:30089"/>
        <dbReference type="ChEBI" id="CHEBI:137740"/>
        <dbReference type="ChEBI" id="CHEBI:173225"/>
        <dbReference type="EC" id="3.5.1.108"/>
    </reaction>
</comment>
<evidence type="ECO:0000256" key="5">
    <source>
        <dbReference type="ARBA" id="ARBA00022516"/>
    </source>
</evidence>
<accession>A0A0F0CKJ0</accession>
<organism evidence="13 14">
    <name type="scientific">Candidatus Omnitrophus magneticus</name>
    <dbReference type="NCBI Taxonomy" id="1609969"/>
    <lineage>
        <taxon>Bacteria</taxon>
        <taxon>Pseudomonadati</taxon>
        <taxon>Candidatus Omnitrophota</taxon>
        <taxon>Candidatus Omnitrophus</taxon>
    </lineage>
</organism>
<evidence type="ECO:0000256" key="12">
    <source>
        <dbReference type="HAMAP-Rule" id="MF_00388"/>
    </source>
</evidence>
<protein>
    <recommendedName>
        <fullName evidence="4 12">UDP-3-O-acyl-N-acetylglucosamine deacetylase</fullName>
        <shortName evidence="12">UDP-3-O-acyl-GlcNAc deacetylase</shortName>
        <ecNumber evidence="4 12">3.5.1.108</ecNumber>
    </recommendedName>
    <alternativeName>
        <fullName evidence="12">UDP-3-O-[R-3-hydroxymyristoyl]-N-acetylglucosamine deacetylase</fullName>
    </alternativeName>
</protein>
<evidence type="ECO:0000313" key="14">
    <source>
        <dbReference type="Proteomes" id="UP000033428"/>
    </source>
</evidence>
<dbReference type="GO" id="GO:0009245">
    <property type="term" value="P:lipid A biosynthetic process"/>
    <property type="evidence" value="ECO:0007669"/>
    <property type="project" value="UniProtKB-UniRule"/>
</dbReference>
<dbReference type="Gene3D" id="3.30.230.20">
    <property type="entry name" value="lpxc deacetylase, domain 1"/>
    <property type="match status" value="1"/>
</dbReference>
<sequence>MFVKEHTIKNKVEFSGKSLQRGEEVKVICEGASIGTGIIFLRADRKDAEWIRVGDMLFSDEYERRSTIGKGNNGIQTVEHFLAALWGMGISNMKVYVYGREFPAMDGSAKVFLEILKSGGIVEQEKEVNPIKIKELIEIHNKDVSLSITPSEKFSITYFIDYKCKAIGKEEFLVDFDKISFEENIAGARTFCLKDEAMLLLKLGFGRGATYDNTLIMGDTGPVGTTLRYPNEPLRHKILDLIGDLYLLGRPLIGRVIARKSGHKINMRLVRAIYEKYGNIL</sequence>
<dbReference type="UniPathway" id="UPA00359">
    <property type="reaction ID" value="UER00478"/>
</dbReference>
<evidence type="ECO:0000256" key="3">
    <source>
        <dbReference type="ARBA" id="ARBA00005002"/>
    </source>
</evidence>
<dbReference type="GO" id="GO:0103117">
    <property type="term" value="F:UDP-3-O-acyl-N-acetylglucosamine deacetylase activity"/>
    <property type="evidence" value="ECO:0007669"/>
    <property type="project" value="UniProtKB-UniRule"/>
</dbReference>
<dbReference type="NCBIfam" id="TIGR00325">
    <property type="entry name" value="lpxC"/>
    <property type="match status" value="1"/>
</dbReference>
<dbReference type="InterPro" id="IPR020568">
    <property type="entry name" value="Ribosomal_Su5_D2-typ_SF"/>
</dbReference>
<dbReference type="InterPro" id="IPR015870">
    <property type="entry name" value="UDP-acyl_N-AcGlcN_deAcase_N"/>
</dbReference>
<comment type="cofactor">
    <cofactor evidence="1 12">
        <name>Zn(2+)</name>
        <dbReference type="ChEBI" id="CHEBI:29105"/>
    </cofactor>
</comment>
<keyword evidence="14" id="KW-1185">Reference proteome</keyword>
<dbReference type="GO" id="GO:0016020">
    <property type="term" value="C:membrane"/>
    <property type="evidence" value="ECO:0007669"/>
    <property type="project" value="GOC"/>
</dbReference>
<evidence type="ECO:0000256" key="11">
    <source>
        <dbReference type="ARBA" id="ARBA00024535"/>
    </source>
</evidence>
<dbReference type="InterPro" id="IPR004463">
    <property type="entry name" value="UDP-acyl_GlcNac_deAcase"/>
</dbReference>
<evidence type="ECO:0000256" key="1">
    <source>
        <dbReference type="ARBA" id="ARBA00001947"/>
    </source>
</evidence>
<dbReference type="SUPFAM" id="SSF54211">
    <property type="entry name" value="Ribosomal protein S5 domain 2-like"/>
    <property type="match status" value="2"/>
</dbReference>
<feature type="active site" description="Proton donor" evidence="12">
    <location>
        <position position="263"/>
    </location>
</feature>
<comment type="pathway">
    <text evidence="3 12">Glycolipid biosynthesis; lipid IV(A) biosynthesis; lipid IV(A) from (3R)-3-hydroxytetradecanoyl-[acyl-carrier-protein] and UDP-N-acetyl-alpha-D-glucosamine: step 2/6.</text>
</comment>
<keyword evidence="9 12" id="KW-0862">Zinc</keyword>
<name>A0A0F0CKJ0_9BACT</name>
<dbReference type="Pfam" id="PF03331">
    <property type="entry name" value="LpxC"/>
    <property type="match status" value="1"/>
</dbReference>
<proteinExistence type="inferred from homology"/>
<comment type="function">
    <text evidence="2 12">Catalyzes the hydrolysis of UDP-3-O-myristoyl-N-acetylglucosamine to form UDP-3-O-myristoylglucosamine and acetate, the committed step in lipid A biosynthesis.</text>
</comment>
<dbReference type="GO" id="GO:0046872">
    <property type="term" value="F:metal ion binding"/>
    <property type="evidence" value="ECO:0007669"/>
    <property type="project" value="UniProtKB-KW"/>
</dbReference>
<evidence type="ECO:0000256" key="8">
    <source>
        <dbReference type="ARBA" id="ARBA00022801"/>
    </source>
</evidence>
<dbReference type="EMBL" id="JYNY01000495">
    <property type="protein sequence ID" value="KJJ83742.1"/>
    <property type="molecule type" value="Genomic_DNA"/>
</dbReference>
<dbReference type="Proteomes" id="UP000033428">
    <property type="component" value="Unassembled WGS sequence"/>
</dbReference>
<evidence type="ECO:0000256" key="6">
    <source>
        <dbReference type="ARBA" id="ARBA00022556"/>
    </source>
</evidence>
<keyword evidence="5 12" id="KW-0444">Lipid biosynthesis</keyword>
<keyword evidence="8 12" id="KW-0378">Hydrolase</keyword>